<dbReference type="EMBL" id="CP144098">
    <property type="protein sequence ID" value="WWC85467.1"/>
    <property type="molecule type" value="Genomic_DNA"/>
</dbReference>
<feature type="region of interest" description="Disordered" evidence="1">
    <location>
        <begin position="1"/>
        <end position="199"/>
    </location>
</feature>
<feature type="compositionally biased region" description="Basic residues" evidence="1">
    <location>
        <begin position="429"/>
        <end position="442"/>
    </location>
</feature>
<dbReference type="InterPro" id="IPR001870">
    <property type="entry name" value="B30.2/SPRY"/>
</dbReference>
<feature type="compositionally biased region" description="Basic and acidic residues" evidence="1">
    <location>
        <begin position="502"/>
        <end position="511"/>
    </location>
</feature>
<feature type="compositionally biased region" description="Polar residues" evidence="1">
    <location>
        <begin position="117"/>
        <end position="151"/>
    </location>
</feature>
<feature type="compositionally biased region" description="Basic and acidic residues" evidence="1">
    <location>
        <begin position="42"/>
        <end position="82"/>
    </location>
</feature>
<name>A0AAX4JL07_9TREE</name>
<dbReference type="PROSITE" id="PS50188">
    <property type="entry name" value="B302_SPRY"/>
    <property type="match status" value="1"/>
</dbReference>
<proteinExistence type="predicted"/>
<dbReference type="Proteomes" id="UP001355207">
    <property type="component" value="Chromosome 1"/>
</dbReference>
<keyword evidence="4" id="KW-1185">Reference proteome</keyword>
<sequence length="1050" mass="115620">MPPHRGHSPPVDPFPPLRRAGSSSSASPSYASIAARSSSHPHITEEDLRVRDEMMNLHRNAERSTRQRYRDWDEGDVDRVEGLDELNVYAEPININPSPPWRSRSSQSQRERRRSDPTINPEDTASGQAGLSGSRLTETPSSTIQNRSNAIANGARNPDSQGDVSTPPPQIPTRPSNHSPPSPSPTRPNRTEPSPPSHLAPMFTLEELLHIQPEETEQPAAASTIRNRLRGPTVRVSAEATRRGGEFAPNSSSSWGMGMQRALPTGAGAGFSHAIGNLDDPSIMDQTTGPSSDPIIIPFPSSDIQDPVNRVHYRLNTRPLDGSGSGNGSTSASATNAGQEITSFLRRRRRNPARGPVTTIETFDPDEVIPFDQTLGYSQSEEEDFSNLNDLDSDEERWNSRLRIHNHVDGDREFDVDGPVSAQIPNRSSLHRGRNNRRRRSLLQRIGAPPDLRFPEEFEEEATEFPPPIRGIGDATGCEPTNKDIAEIIVPLIVRSRGITRPRAEDSEKSSPIRKKRKTSSHPNEEESSLRPSYLDLSTLPTSTPLPANFIPPLRYSHLALSTYKSASLPLRPLITFVGCKPTRGDADATSLYTTIPIPLECGVHYYEAEVINKGEEGFMSVGWMKRGANLRRLVGWDKGSWGWHGDDGRSFEGQGRGDRFSETWTTGDTVGCGLDFTTGRAFFTKNGQMMGHRFSNMSSGLHPAIGLRSVGESIAINFTGPFKFDIDSYVKSTKDGIWANINSTQVDKIPRLVDQVRVQSKSNSAISSPDNSLDNQDETKPASKAALACALEKELKEIEVETPSPASPSNPKHALDPIEKTSAALVLDYLQHNGHSRALSLLRTNMIKRERLPPTKAVSEVSIGNTDINISSTEITLADFSSKQQALKWLHASITKSFENPLPSKLIKGLSTSSLPGSVSAQLEIYEFIHLLHLSSLPEAKDETLDIVLEKGRMMRTNHCDSRPAGVKEIAEKAFGILSNPTGMNDPFWKEQRKQWADALIRELKELNELNQVSHLEQALRQTNVVIKTLSEKSGKSGAAFIDTGKVSR</sequence>
<feature type="region of interest" description="Disordered" evidence="1">
    <location>
        <begin position="414"/>
        <end position="450"/>
    </location>
</feature>
<dbReference type="SMART" id="SM00449">
    <property type="entry name" value="SPRY"/>
    <property type="match status" value="1"/>
</dbReference>
<feature type="compositionally biased region" description="Low complexity" evidence="1">
    <location>
        <begin position="18"/>
        <end position="38"/>
    </location>
</feature>
<organism evidence="3 4">
    <name type="scientific">Kwoniella dendrophila CBS 6074</name>
    <dbReference type="NCBI Taxonomy" id="1295534"/>
    <lineage>
        <taxon>Eukaryota</taxon>
        <taxon>Fungi</taxon>
        <taxon>Dikarya</taxon>
        <taxon>Basidiomycota</taxon>
        <taxon>Agaricomycotina</taxon>
        <taxon>Tremellomycetes</taxon>
        <taxon>Tremellales</taxon>
        <taxon>Cryptococcaceae</taxon>
        <taxon>Kwoniella</taxon>
    </lineage>
</organism>
<accession>A0AAX4JL07</accession>
<gene>
    <name evidence="3" type="ORF">L201_000331</name>
</gene>
<feature type="compositionally biased region" description="Pro residues" evidence="1">
    <location>
        <begin position="166"/>
        <end position="186"/>
    </location>
</feature>
<evidence type="ECO:0000313" key="4">
    <source>
        <dbReference type="Proteomes" id="UP001355207"/>
    </source>
</evidence>
<feature type="region of interest" description="Disordered" evidence="1">
    <location>
        <begin position="217"/>
        <end position="257"/>
    </location>
</feature>
<feature type="region of interest" description="Disordered" evidence="1">
    <location>
        <begin position="500"/>
        <end position="536"/>
    </location>
</feature>
<dbReference type="PANTHER" id="PTHR12864">
    <property type="entry name" value="RAN BINDING PROTEIN 9-RELATED"/>
    <property type="match status" value="1"/>
</dbReference>
<dbReference type="Gene3D" id="2.60.120.920">
    <property type="match status" value="1"/>
</dbReference>
<protein>
    <recommendedName>
        <fullName evidence="2">B30.2/SPRY domain-containing protein</fullName>
    </recommendedName>
</protein>
<reference evidence="3 4" key="1">
    <citation type="submission" date="2024-01" db="EMBL/GenBank/DDBJ databases">
        <title>Comparative genomics of Cryptococcus and Kwoniella reveals pathogenesis evolution and contrasting modes of karyotype evolution via chromosome fusion or intercentromeric recombination.</title>
        <authorList>
            <person name="Coelho M.A."/>
            <person name="David-Palma M."/>
            <person name="Shea T."/>
            <person name="Bowers K."/>
            <person name="McGinley-Smith S."/>
            <person name="Mohammad A.W."/>
            <person name="Gnirke A."/>
            <person name="Yurkov A.M."/>
            <person name="Nowrousian M."/>
            <person name="Sun S."/>
            <person name="Cuomo C.A."/>
            <person name="Heitman J."/>
        </authorList>
    </citation>
    <scope>NUCLEOTIDE SEQUENCE [LARGE SCALE GENOMIC DNA]</scope>
    <source>
        <strain evidence="3 4">CBS 6074</strain>
    </source>
</reference>
<dbReference type="InterPro" id="IPR043136">
    <property type="entry name" value="B30.2/SPRY_sf"/>
</dbReference>
<feature type="region of interest" description="Disordered" evidence="1">
    <location>
        <begin position="318"/>
        <end position="360"/>
    </location>
</feature>
<dbReference type="InterPro" id="IPR050618">
    <property type="entry name" value="Ubq-SigPath_Reg"/>
</dbReference>
<dbReference type="RefSeq" id="XP_066072230.1">
    <property type="nucleotide sequence ID" value="XM_066216133.1"/>
</dbReference>
<feature type="region of interest" description="Disordered" evidence="1">
    <location>
        <begin position="761"/>
        <end position="782"/>
    </location>
</feature>
<evidence type="ECO:0000313" key="3">
    <source>
        <dbReference type="EMBL" id="WWC85467.1"/>
    </source>
</evidence>
<dbReference type="AlphaFoldDB" id="A0AAX4JL07"/>
<feature type="compositionally biased region" description="Low complexity" evidence="1">
    <location>
        <begin position="328"/>
        <end position="338"/>
    </location>
</feature>
<dbReference type="SUPFAM" id="SSF49899">
    <property type="entry name" value="Concanavalin A-like lectins/glucanases"/>
    <property type="match status" value="1"/>
</dbReference>
<dbReference type="GeneID" id="91091003"/>
<feature type="compositionally biased region" description="Polar residues" evidence="1">
    <location>
        <begin position="761"/>
        <end position="775"/>
    </location>
</feature>
<feature type="domain" description="B30.2/SPRY" evidence="2">
    <location>
        <begin position="528"/>
        <end position="724"/>
    </location>
</feature>
<dbReference type="Pfam" id="PF00622">
    <property type="entry name" value="SPRY"/>
    <property type="match status" value="1"/>
</dbReference>
<dbReference type="InterPro" id="IPR013320">
    <property type="entry name" value="ConA-like_dom_sf"/>
</dbReference>
<evidence type="ECO:0000256" key="1">
    <source>
        <dbReference type="SAM" id="MobiDB-lite"/>
    </source>
</evidence>
<dbReference type="InterPro" id="IPR003877">
    <property type="entry name" value="SPRY_dom"/>
</dbReference>
<evidence type="ECO:0000259" key="2">
    <source>
        <dbReference type="PROSITE" id="PS50188"/>
    </source>
</evidence>